<evidence type="ECO:0000313" key="2">
    <source>
        <dbReference type="Proteomes" id="UP001566132"/>
    </source>
</evidence>
<dbReference type="EMBL" id="JBDJPC010000007">
    <property type="protein sequence ID" value="KAL1493643.1"/>
    <property type="molecule type" value="Genomic_DNA"/>
</dbReference>
<comment type="caution">
    <text evidence="1">The sequence shown here is derived from an EMBL/GenBank/DDBJ whole genome shotgun (WGS) entry which is preliminary data.</text>
</comment>
<proteinExistence type="predicted"/>
<dbReference type="Proteomes" id="UP001566132">
    <property type="component" value="Unassembled WGS sequence"/>
</dbReference>
<name>A0ABD1EI56_HYPHA</name>
<organism evidence="1 2">
    <name type="scientific">Hypothenemus hampei</name>
    <name type="common">Coffee berry borer</name>
    <dbReference type="NCBI Taxonomy" id="57062"/>
    <lineage>
        <taxon>Eukaryota</taxon>
        <taxon>Metazoa</taxon>
        <taxon>Ecdysozoa</taxon>
        <taxon>Arthropoda</taxon>
        <taxon>Hexapoda</taxon>
        <taxon>Insecta</taxon>
        <taxon>Pterygota</taxon>
        <taxon>Neoptera</taxon>
        <taxon>Endopterygota</taxon>
        <taxon>Coleoptera</taxon>
        <taxon>Polyphaga</taxon>
        <taxon>Cucujiformia</taxon>
        <taxon>Curculionidae</taxon>
        <taxon>Scolytinae</taxon>
        <taxon>Hypothenemus</taxon>
    </lineage>
</organism>
<evidence type="ECO:0000313" key="1">
    <source>
        <dbReference type="EMBL" id="KAL1493643.1"/>
    </source>
</evidence>
<keyword evidence="2" id="KW-1185">Reference proteome</keyword>
<gene>
    <name evidence="1" type="ORF">ABEB36_009342</name>
</gene>
<reference evidence="1 2" key="1">
    <citation type="submission" date="2024-05" db="EMBL/GenBank/DDBJ databases">
        <title>Genetic variation in Jamaican populations of the coffee berry borer (Hypothenemus hampei).</title>
        <authorList>
            <person name="Errbii M."/>
            <person name="Myrie A."/>
        </authorList>
    </citation>
    <scope>NUCLEOTIDE SEQUENCE [LARGE SCALE GENOMIC DNA]</scope>
    <source>
        <strain evidence="1">JA-Hopewell-2020-01-JO</strain>
        <tissue evidence="1">Whole body</tissue>
    </source>
</reference>
<accession>A0ABD1EI56</accession>
<sequence>MDFVRQDSKTYRFEIKIKQGGPDLFIIWSKQACKADGVEFVADTLRLNLLELGKSGSHLIQVAGRLDYKCPMGETHDPITFTTRESHLVRLTNLK</sequence>
<dbReference type="AlphaFoldDB" id="A0ABD1EI56"/>
<protein>
    <submittedName>
        <fullName evidence="1">Uncharacterized protein</fullName>
    </submittedName>
</protein>